<reference evidence="2 3" key="1">
    <citation type="journal article" date="2016" name="Nat. Commun.">
        <title>Ectomycorrhizal ecology is imprinted in the genome of the dominant symbiotic fungus Cenococcum geophilum.</title>
        <authorList>
            <consortium name="DOE Joint Genome Institute"/>
            <person name="Peter M."/>
            <person name="Kohler A."/>
            <person name="Ohm R.A."/>
            <person name="Kuo A."/>
            <person name="Krutzmann J."/>
            <person name="Morin E."/>
            <person name="Arend M."/>
            <person name="Barry K.W."/>
            <person name="Binder M."/>
            <person name="Choi C."/>
            <person name="Clum A."/>
            <person name="Copeland A."/>
            <person name="Grisel N."/>
            <person name="Haridas S."/>
            <person name="Kipfer T."/>
            <person name="LaButti K."/>
            <person name="Lindquist E."/>
            <person name="Lipzen A."/>
            <person name="Maire R."/>
            <person name="Meier B."/>
            <person name="Mihaltcheva S."/>
            <person name="Molinier V."/>
            <person name="Murat C."/>
            <person name="Poggeler S."/>
            <person name="Quandt C.A."/>
            <person name="Sperisen C."/>
            <person name="Tritt A."/>
            <person name="Tisserant E."/>
            <person name="Crous P.W."/>
            <person name="Henrissat B."/>
            <person name="Nehls U."/>
            <person name="Egli S."/>
            <person name="Spatafora J.W."/>
            <person name="Grigoriev I.V."/>
            <person name="Martin F.M."/>
        </authorList>
    </citation>
    <scope>NUCLEOTIDE SEQUENCE [LARGE SCALE GENOMIC DNA]</scope>
    <source>
        <strain evidence="2 3">CBS 207.34</strain>
    </source>
</reference>
<dbReference type="Proteomes" id="UP000250140">
    <property type="component" value="Unassembled WGS sequence"/>
</dbReference>
<gene>
    <name evidence="2" type="ORF">AOQ84DRAFT_11607</name>
</gene>
<evidence type="ECO:0000313" key="3">
    <source>
        <dbReference type="Proteomes" id="UP000250140"/>
    </source>
</evidence>
<name>A0A8E2JUC8_9PEZI</name>
<sequence>MLPSERSIVFFGMIVALSCLISALARVRLAYEQHQMRVFAYRQHVTLECLEFLPCRSLICPGIDACASGIYKGCKCVDSCPDPPHLCSDRSCMRCWRLSDTHPKEIISADCNETLVDGSNDHGFCYIGASDYLCPCKLGEAENALLDAGTDGE</sequence>
<dbReference type="PROSITE" id="PS51257">
    <property type="entry name" value="PROKAR_LIPOPROTEIN"/>
    <property type="match status" value="1"/>
</dbReference>
<feature type="transmembrane region" description="Helical" evidence="1">
    <location>
        <begin position="6"/>
        <end position="27"/>
    </location>
</feature>
<keyword evidence="1" id="KW-0472">Membrane</keyword>
<keyword evidence="1" id="KW-1133">Transmembrane helix</keyword>
<evidence type="ECO:0000256" key="1">
    <source>
        <dbReference type="SAM" id="Phobius"/>
    </source>
</evidence>
<dbReference type="AlphaFoldDB" id="A0A8E2JUC8"/>
<evidence type="ECO:0000313" key="2">
    <source>
        <dbReference type="EMBL" id="OCL09828.1"/>
    </source>
</evidence>
<dbReference type="EMBL" id="KV749353">
    <property type="protein sequence ID" value="OCL09828.1"/>
    <property type="molecule type" value="Genomic_DNA"/>
</dbReference>
<accession>A0A8E2JUC8</accession>
<keyword evidence="1" id="KW-0812">Transmembrane</keyword>
<protein>
    <submittedName>
        <fullName evidence="2">Uncharacterized protein</fullName>
    </submittedName>
</protein>
<keyword evidence="3" id="KW-1185">Reference proteome</keyword>
<proteinExistence type="predicted"/>
<organism evidence="2 3">
    <name type="scientific">Glonium stellatum</name>
    <dbReference type="NCBI Taxonomy" id="574774"/>
    <lineage>
        <taxon>Eukaryota</taxon>
        <taxon>Fungi</taxon>
        <taxon>Dikarya</taxon>
        <taxon>Ascomycota</taxon>
        <taxon>Pezizomycotina</taxon>
        <taxon>Dothideomycetes</taxon>
        <taxon>Pleosporomycetidae</taxon>
        <taxon>Gloniales</taxon>
        <taxon>Gloniaceae</taxon>
        <taxon>Glonium</taxon>
    </lineage>
</organism>